<dbReference type="Proteomes" id="UP000291343">
    <property type="component" value="Unassembled WGS sequence"/>
</dbReference>
<protein>
    <submittedName>
        <fullName evidence="2">Uncharacterized protein</fullName>
    </submittedName>
</protein>
<organism evidence="2 3">
    <name type="scientific">Laodelphax striatellus</name>
    <name type="common">Small brown planthopper</name>
    <name type="synonym">Delphax striatella</name>
    <dbReference type="NCBI Taxonomy" id="195883"/>
    <lineage>
        <taxon>Eukaryota</taxon>
        <taxon>Metazoa</taxon>
        <taxon>Ecdysozoa</taxon>
        <taxon>Arthropoda</taxon>
        <taxon>Hexapoda</taxon>
        <taxon>Insecta</taxon>
        <taxon>Pterygota</taxon>
        <taxon>Neoptera</taxon>
        <taxon>Paraneoptera</taxon>
        <taxon>Hemiptera</taxon>
        <taxon>Auchenorrhyncha</taxon>
        <taxon>Fulgoroidea</taxon>
        <taxon>Delphacidae</taxon>
        <taxon>Criomorphinae</taxon>
        <taxon>Laodelphax</taxon>
    </lineage>
</organism>
<name>A0A482XBV0_LAOST</name>
<evidence type="ECO:0000256" key="1">
    <source>
        <dbReference type="SAM" id="SignalP"/>
    </source>
</evidence>
<accession>A0A482XBV0</accession>
<dbReference type="EMBL" id="QKKF02012973">
    <property type="protein sequence ID" value="RZF43179.1"/>
    <property type="molecule type" value="Genomic_DNA"/>
</dbReference>
<keyword evidence="3" id="KW-1185">Reference proteome</keyword>
<dbReference type="SMR" id="A0A482XBV0"/>
<proteinExistence type="predicted"/>
<sequence length="134" mass="15824">MYVPLVFRLLLCVSLASSFLEARSNSVPRLKTKFTVNSRNEAVFSDVILSAEVNTSSEIFHKDGTIRRFNSNINKVYVWVNEEHCWHINNKGQWKRNIMRCRDADGIKRMKLENDKGSIQYKVTSNRDYRYDYH</sequence>
<comment type="caution">
    <text evidence="2">The sequence shown here is derived from an EMBL/GenBank/DDBJ whole genome shotgun (WGS) entry which is preliminary data.</text>
</comment>
<evidence type="ECO:0000313" key="2">
    <source>
        <dbReference type="EMBL" id="RZF43179.1"/>
    </source>
</evidence>
<keyword evidence="1" id="KW-0732">Signal</keyword>
<feature type="chain" id="PRO_5019860807" evidence="1">
    <location>
        <begin position="17"/>
        <end position="134"/>
    </location>
</feature>
<evidence type="ECO:0000313" key="3">
    <source>
        <dbReference type="Proteomes" id="UP000291343"/>
    </source>
</evidence>
<dbReference type="InParanoid" id="A0A482XBV0"/>
<reference evidence="2 3" key="1">
    <citation type="journal article" date="2017" name="Gigascience">
        <title>Genome sequence of the small brown planthopper, Laodelphax striatellus.</title>
        <authorList>
            <person name="Zhu J."/>
            <person name="Jiang F."/>
            <person name="Wang X."/>
            <person name="Yang P."/>
            <person name="Bao Y."/>
            <person name="Zhao W."/>
            <person name="Wang W."/>
            <person name="Lu H."/>
            <person name="Wang Q."/>
            <person name="Cui N."/>
            <person name="Li J."/>
            <person name="Chen X."/>
            <person name="Luo L."/>
            <person name="Yu J."/>
            <person name="Kang L."/>
            <person name="Cui F."/>
        </authorList>
    </citation>
    <scope>NUCLEOTIDE SEQUENCE [LARGE SCALE GENOMIC DNA]</scope>
    <source>
        <strain evidence="2">Lst14</strain>
    </source>
</reference>
<feature type="signal peptide" evidence="1">
    <location>
        <begin position="1"/>
        <end position="16"/>
    </location>
</feature>
<dbReference type="AlphaFoldDB" id="A0A482XBV0"/>
<gene>
    <name evidence="2" type="ORF">LSTR_LSTR015623</name>
</gene>